<comment type="caution">
    <text evidence="14">The sequence shown here is derived from an EMBL/GenBank/DDBJ whole genome shotgun (WGS) entry which is preliminary data.</text>
</comment>
<dbReference type="Pfam" id="PF00535">
    <property type="entry name" value="Glycos_transf_2"/>
    <property type="match status" value="1"/>
</dbReference>
<dbReference type="EC" id="2.4.1.117" evidence="4"/>
<keyword evidence="7" id="KW-0812">Transmembrane</keyword>
<dbReference type="PANTHER" id="PTHR10859">
    <property type="entry name" value="GLYCOSYL TRANSFERASE"/>
    <property type="match status" value="1"/>
</dbReference>
<evidence type="ECO:0000256" key="8">
    <source>
        <dbReference type="ARBA" id="ARBA00022824"/>
    </source>
</evidence>
<dbReference type="AlphaFoldDB" id="A0A395LWP8"/>
<keyword evidence="11" id="KW-0472">Membrane</keyword>
<evidence type="ECO:0000256" key="6">
    <source>
        <dbReference type="ARBA" id="ARBA00022679"/>
    </source>
</evidence>
<dbReference type="CDD" id="cd04188">
    <property type="entry name" value="DPG_synthase"/>
    <property type="match status" value="1"/>
</dbReference>
<keyword evidence="6 14" id="KW-0808">Transferase</keyword>
<name>A0A395LWP8_9BACT</name>
<gene>
    <name evidence="14" type="ORF">D0433_13510</name>
</gene>
<evidence type="ECO:0000313" key="14">
    <source>
        <dbReference type="EMBL" id="RFM23052.1"/>
    </source>
</evidence>
<dbReference type="Proteomes" id="UP000266389">
    <property type="component" value="Unassembled WGS sequence"/>
</dbReference>
<dbReference type="InterPro" id="IPR029044">
    <property type="entry name" value="Nucleotide-diphossugar_trans"/>
</dbReference>
<feature type="domain" description="Glycosyltransferase 2-like" evidence="13">
    <location>
        <begin position="4"/>
        <end position="175"/>
    </location>
</feature>
<keyword evidence="8" id="KW-0256">Endoplasmic reticulum</keyword>
<evidence type="ECO:0000256" key="11">
    <source>
        <dbReference type="ARBA" id="ARBA00023136"/>
    </source>
</evidence>
<organism evidence="14 15">
    <name type="scientific">Candidatus Thermochlorobacter aerophilus</name>
    <dbReference type="NCBI Taxonomy" id="1868324"/>
    <lineage>
        <taxon>Bacteria</taxon>
        <taxon>Pseudomonadati</taxon>
        <taxon>Chlorobiota</taxon>
        <taxon>Chlorobiia</taxon>
        <taxon>Chlorobiales</taxon>
        <taxon>Candidatus Thermochlorobacteriaceae</taxon>
        <taxon>Candidatus Thermochlorobacter</taxon>
    </lineage>
</organism>
<comment type="catalytic activity">
    <reaction evidence="12">
        <text>a di-trans,poly-cis-dolichyl phosphate + UDP-alpha-D-glucose = a di-trans,poly-cis-dolichyl beta-D-glucosyl phosphate + UDP</text>
        <dbReference type="Rhea" id="RHEA:15401"/>
        <dbReference type="Rhea" id="RHEA-COMP:19498"/>
        <dbReference type="Rhea" id="RHEA-COMP:19502"/>
        <dbReference type="ChEBI" id="CHEBI:57525"/>
        <dbReference type="ChEBI" id="CHEBI:57683"/>
        <dbReference type="ChEBI" id="CHEBI:58223"/>
        <dbReference type="ChEBI" id="CHEBI:58885"/>
        <dbReference type="EC" id="2.4.1.117"/>
    </reaction>
    <physiologicalReaction direction="left-to-right" evidence="12">
        <dbReference type="Rhea" id="RHEA:15402"/>
    </physiologicalReaction>
</comment>
<keyword evidence="9" id="KW-0735">Signal-anchor</keyword>
<dbReference type="PANTHER" id="PTHR10859:SF91">
    <property type="entry name" value="DOLICHYL-PHOSPHATE BETA-GLUCOSYLTRANSFERASE"/>
    <property type="match status" value="1"/>
</dbReference>
<evidence type="ECO:0000256" key="1">
    <source>
        <dbReference type="ARBA" id="ARBA00004389"/>
    </source>
</evidence>
<evidence type="ECO:0000256" key="12">
    <source>
        <dbReference type="ARBA" id="ARBA00045097"/>
    </source>
</evidence>
<evidence type="ECO:0000256" key="2">
    <source>
        <dbReference type="ARBA" id="ARBA00004922"/>
    </source>
</evidence>
<evidence type="ECO:0000259" key="13">
    <source>
        <dbReference type="Pfam" id="PF00535"/>
    </source>
</evidence>
<comment type="similarity">
    <text evidence="3">Belongs to the glycosyltransferase 2 family.</text>
</comment>
<accession>A0A395LWP8</accession>
<comment type="pathway">
    <text evidence="2">Protein modification; protein glycosylation.</text>
</comment>
<evidence type="ECO:0000256" key="3">
    <source>
        <dbReference type="ARBA" id="ARBA00006739"/>
    </source>
</evidence>
<keyword evidence="10" id="KW-1133">Transmembrane helix</keyword>
<evidence type="ECO:0000256" key="5">
    <source>
        <dbReference type="ARBA" id="ARBA00022676"/>
    </source>
</evidence>
<comment type="subcellular location">
    <subcellularLocation>
        <location evidence="1">Endoplasmic reticulum membrane</location>
        <topology evidence="1">Single-pass membrane protein</topology>
    </subcellularLocation>
</comment>
<dbReference type="Gene3D" id="3.90.550.10">
    <property type="entry name" value="Spore Coat Polysaccharide Biosynthesis Protein SpsA, Chain A"/>
    <property type="match status" value="1"/>
</dbReference>
<dbReference type="EMBL" id="PHFL01000071">
    <property type="protein sequence ID" value="RFM23052.1"/>
    <property type="molecule type" value="Genomic_DNA"/>
</dbReference>
<dbReference type="InterPro" id="IPR035518">
    <property type="entry name" value="DPG_synthase"/>
</dbReference>
<evidence type="ECO:0000256" key="10">
    <source>
        <dbReference type="ARBA" id="ARBA00022989"/>
    </source>
</evidence>
<reference evidence="14 15" key="1">
    <citation type="journal article" date="2011" name="ISME J.">
        <title>Community ecology of hot spring cyanobacterial mats: predominant populations and their functional potential.</title>
        <authorList>
            <person name="Klatt C.G."/>
            <person name="Wood J.M."/>
            <person name="Rusch D.B."/>
            <person name="Bateson M.M."/>
            <person name="Hamamura N."/>
            <person name="Heidelberg J.F."/>
            <person name="Grossman A.R."/>
            <person name="Bhaya D."/>
            <person name="Cohan F.M."/>
            <person name="Kuhl M."/>
            <person name="Bryant D.A."/>
            <person name="Ward D.M."/>
        </authorList>
    </citation>
    <scope>NUCLEOTIDE SEQUENCE [LARGE SCALE GENOMIC DNA]</scope>
    <source>
        <strain evidence="14">OS</strain>
    </source>
</reference>
<evidence type="ECO:0000313" key="15">
    <source>
        <dbReference type="Proteomes" id="UP000266389"/>
    </source>
</evidence>
<dbReference type="InterPro" id="IPR001173">
    <property type="entry name" value="Glyco_trans_2-like"/>
</dbReference>
<evidence type="ECO:0000256" key="7">
    <source>
        <dbReference type="ARBA" id="ARBA00022692"/>
    </source>
</evidence>
<evidence type="ECO:0000256" key="4">
    <source>
        <dbReference type="ARBA" id="ARBA00012583"/>
    </source>
</evidence>
<dbReference type="SUPFAM" id="SSF53448">
    <property type="entry name" value="Nucleotide-diphospho-sugar transferases"/>
    <property type="match status" value="1"/>
</dbReference>
<protein>
    <recommendedName>
        <fullName evidence="4">dolichyl-phosphate beta-glucosyltransferase</fullName>
        <ecNumber evidence="4">2.4.1.117</ecNumber>
    </recommendedName>
</protein>
<evidence type="ECO:0000256" key="9">
    <source>
        <dbReference type="ARBA" id="ARBA00022968"/>
    </source>
</evidence>
<dbReference type="GO" id="GO:0006487">
    <property type="term" value="P:protein N-linked glycosylation"/>
    <property type="evidence" value="ECO:0007669"/>
    <property type="project" value="TreeGrafter"/>
</dbReference>
<dbReference type="GO" id="GO:0004581">
    <property type="term" value="F:dolichyl-phosphate beta-glucosyltransferase activity"/>
    <property type="evidence" value="ECO:0007669"/>
    <property type="project" value="UniProtKB-EC"/>
</dbReference>
<sequence length="258" mass="29206">MQLSIVIPAFNEEKRIGASLQEIVSYLPKHFSDWEVIVVDDGSSDDTAEIVRKFEIETPTSRLVLERLDENAGKGAAVKHGVMRAKGEIILFMDADLSTPLSEIAKVMRPLEQGFDVAIGSRGQPDSNVVKHQPFYREAMGKIFNRIVRWIVIDGIRDTQCGFKAFRHHAAKEIFSRVQTKHFGFDVEVLLWAKKLGFSVKEVGVTWINSPNSRVSPIKDSMKMLFGLFAIKRSINTRFAAEQRQKVQQLKALSNYEP</sequence>
<proteinExistence type="inferred from homology"/>
<keyword evidence="5" id="KW-0328">Glycosyltransferase</keyword>